<dbReference type="OrthoDB" id="9911436at2"/>
<evidence type="ECO:0008006" key="3">
    <source>
        <dbReference type="Google" id="ProtNLM"/>
    </source>
</evidence>
<protein>
    <recommendedName>
        <fullName evidence="3">Antitoxin VbhA domain-containing protein</fullName>
    </recommendedName>
</protein>
<dbReference type="EMBL" id="SOHK01000007">
    <property type="protein sequence ID" value="TFD67983.1"/>
    <property type="molecule type" value="Genomic_DNA"/>
</dbReference>
<gene>
    <name evidence="1" type="ORF">E3T47_05160</name>
</gene>
<proteinExistence type="predicted"/>
<reference evidence="1 2" key="1">
    <citation type="submission" date="2019-03" db="EMBL/GenBank/DDBJ databases">
        <title>Genomics of glacier-inhabiting Cryobacterium strains.</title>
        <authorList>
            <person name="Liu Q."/>
            <person name="Xin Y.-H."/>
        </authorList>
    </citation>
    <scope>NUCLEOTIDE SEQUENCE [LARGE SCALE GENOMIC DNA]</scope>
    <source>
        <strain evidence="1 2">Sr36</strain>
    </source>
</reference>
<keyword evidence="2" id="KW-1185">Reference proteome</keyword>
<organism evidence="1 2">
    <name type="scientific">Cryobacterium ruanii</name>
    <dbReference type="NCBI Taxonomy" id="1259197"/>
    <lineage>
        <taxon>Bacteria</taxon>
        <taxon>Bacillati</taxon>
        <taxon>Actinomycetota</taxon>
        <taxon>Actinomycetes</taxon>
        <taxon>Micrococcales</taxon>
        <taxon>Microbacteriaceae</taxon>
        <taxon>Cryobacterium</taxon>
    </lineage>
</organism>
<dbReference type="AlphaFoldDB" id="A0A4R9AQC3"/>
<evidence type="ECO:0000313" key="1">
    <source>
        <dbReference type="EMBL" id="TFD67983.1"/>
    </source>
</evidence>
<comment type="caution">
    <text evidence="1">The sequence shown here is derived from an EMBL/GenBank/DDBJ whole genome shotgun (WGS) entry which is preliminary data.</text>
</comment>
<sequence length="71" mass="7714">MTGGGISDEERQSRLESWESASWNQFLSSGIPLSADANAHAMRWVNGEVTRAERAAELRAARGLPPDSEAE</sequence>
<evidence type="ECO:0000313" key="2">
    <source>
        <dbReference type="Proteomes" id="UP000298154"/>
    </source>
</evidence>
<name>A0A4R9AQC3_9MICO</name>
<dbReference type="Proteomes" id="UP000298154">
    <property type="component" value="Unassembled WGS sequence"/>
</dbReference>
<dbReference type="RefSeq" id="WP_134554867.1">
    <property type="nucleotide sequence ID" value="NZ_SOHK01000007.1"/>
</dbReference>
<accession>A0A4R9AQC3</accession>